<dbReference type="GO" id="GO:0000166">
    <property type="term" value="F:nucleotide binding"/>
    <property type="evidence" value="ECO:0007669"/>
    <property type="project" value="UniProtKB-KW"/>
</dbReference>
<evidence type="ECO:0000256" key="2">
    <source>
        <dbReference type="ARBA" id="ARBA00022695"/>
    </source>
</evidence>
<protein>
    <recommendedName>
        <fullName evidence="5">RNA-directed RNA polymerase</fullName>
        <ecNumber evidence="5">2.7.7.48</ecNumber>
    </recommendedName>
</protein>
<dbReference type="InterPro" id="IPR043502">
    <property type="entry name" value="DNA/RNA_pol_sf"/>
</dbReference>
<dbReference type="EC" id="2.7.7.48" evidence="5"/>
<comment type="catalytic activity">
    <reaction evidence="4 5">
        <text>RNA(n) + a ribonucleoside 5'-triphosphate = RNA(n+1) + diphosphate</text>
        <dbReference type="Rhea" id="RHEA:21248"/>
        <dbReference type="Rhea" id="RHEA-COMP:14527"/>
        <dbReference type="Rhea" id="RHEA-COMP:17342"/>
        <dbReference type="ChEBI" id="CHEBI:33019"/>
        <dbReference type="ChEBI" id="CHEBI:61557"/>
        <dbReference type="ChEBI" id="CHEBI:140395"/>
        <dbReference type="EC" id="2.7.7.48"/>
    </reaction>
</comment>
<evidence type="ECO:0000256" key="1">
    <source>
        <dbReference type="ARBA" id="ARBA00022679"/>
    </source>
</evidence>
<evidence type="ECO:0000256" key="5">
    <source>
        <dbReference type="RuleBase" id="RU364050"/>
    </source>
</evidence>
<name>A0A7S5WLV9_9VIRU</name>
<evidence type="ECO:0000256" key="3">
    <source>
        <dbReference type="ARBA" id="ARBA00022741"/>
    </source>
</evidence>
<dbReference type="GO" id="GO:0003968">
    <property type="term" value="F:RNA-directed RNA polymerase activity"/>
    <property type="evidence" value="ECO:0007669"/>
    <property type="project" value="UniProtKB-KW"/>
</dbReference>
<evidence type="ECO:0000313" key="6">
    <source>
        <dbReference type="EMBL" id="QKO02084.1"/>
    </source>
</evidence>
<evidence type="ECO:0000256" key="4">
    <source>
        <dbReference type="ARBA" id="ARBA00048744"/>
    </source>
</evidence>
<keyword evidence="2 5" id="KW-0548">Nucleotidyltransferase</keyword>
<keyword evidence="1 5" id="KW-0808">Transferase</keyword>
<dbReference type="InterPro" id="IPR001795">
    <property type="entry name" value="RNA-dir_pol_luteovirus"/>
</dbReference>
<keyword evidence="5" id="KW-0693">Viral RNA replication</keyword>
<reference evidence="6" key="1">
    <citation type="journal article" date="2020" name="Virus Evol.">
        <title>Divergent RNA viruses in Macrophomina phaseolina exhibit potential as virocontrol agents.</title>
        <authorList>
            <person name="Wang J."/>
            <person name="Ni Y."/>
            <person name="Liu X."/>
            <person name="Zhao H."/>
            <person name="Xiao Y."/>
            <person name="Xiao X."/>
            <person name="Li S."/>
            <person name="Liu H."/>
        </authorList>
    </citation>
    <scope>NUCLEOTIDE SEQUENCE</scope>
</reference>
<dbReference type="Pfam" id="PF02123">
    <property type="entry name" value="RdRP_4"/>
    <property type="match status" value="1"/>
</dbReference>
<dbReference type="EMBL" id="MT035914">
    <property type="protein sequence ID" value="QKO02084.1"/>
    <property type="molecule type" value="Genomic_RNA"/>
</dbReference>
<sequence>MDDPPENLVGAALRYIILHPVPIQVFNFLPRLAVNAKALKGYKLSLGEGAINEILSQEWEEHTVWSTRYYVYPNDVGDFDSCATRVFKILGIQWEQYIEDKLDPNKVGVQATVFDTLIHKAAGPDVGITSYDGDYTGVSSDTIRGASRKLEIFVFRDHVCFALRNDLYEQIAELELLHQESAGMKIVDVRKALKTKYPRNAGRAGGKIFLDFDDILPAVWDNRYSRALALALLRVENDWEQVAGCAILLLPFTNISGVDISLFFLQNYKYILNKNFTEYITICKEIHHYVRMVGALPLFLRISIDVQDDRAWANHIYGIDIIGGRSELMHLDFTKETVMRLIDPALRAVPTYSTTERRLYMSSDLYERYEDESTQEAVREVIKAAEDGVTLEGFDSWFDRRMFWGASGGAPGASIQWKKDNEKLRVNKRGALLNIPIDYIRKIMDKTEKAVQWSVKALKFESGKLRSILNTSIESYIIQAYVLDQFDKNLREDTWYSSAHGLTARIANMLRRSEELRNQHALMWDFSDFNINHTFRGMIKLYHVVSQVLLERGAHATPPHIYEAAKNDINTATAWIKQARERTYVQDNDTGFVSKLVRSLQSGERGTSFTNSMRNHIDFLIVKKTGSELFNTNFLSQKGDKQGDDVFLPTKNMKEAVLACALYNITGSAGQLSKITNDYSKPKGARGEYLRYAYDSHARTVSGYPIRAMMGVIHGEFFDEPIPKPLERAATFVEQFEKLRRRGWTPPKTLLDRAIKRNCHLVYTDRGVKNKVVTNKELVTLPSVFGGIGVTNTIDGKNLVQAHWNVAGTLVPEKRDGYFAIYIPSGEGKSTIAKRIGHPDLVVDHDSLVGPAFEGLRARANITGDWKPVNAYLRDLTRGLKDVVLLTWGPDTCHSVGRLGELSILLRKPTSLRANQANRRSIVKAGRNLEFSDSYSHTLAKVITVILKMRRVIENGREKVTIREFVSTRHPPQFTYPRVAASSILRRAKTHLCDYEAARHFGVADTGFIDEAALESALTGAYPKNPLYDSIARYAKDLQEWMKGGKYLTKNILIPSGDVDSFSHLSVATFLNSLAIRPGGSFNGRDLITNLDGYPQVTHMRHFYNCIDRVTAIAGCSMGLVVRRLISKQNATKYSGSLGKMYTFLEILKRRRDSATSLQNSYKEVDTLSDIIDFIDRAMSHSRDEKNARQVYEYISGTLSFIPPFNCGISTDIISGLRAASLVVLENHFLSRITLPAQELAVWFSRCEYQTISFFMEKYMSSPEATLLMD</sequence>
<proteinExistence type="predicted"/>
<keyword evidence="3 5" id="KW-0547">Nucleotide-binding</keyword>
<keyword evidence="5 6" id="KW-0696">RNA-directed RNA polymerase</keyword>
<organism evidence="6">
    <name type="scientific">Macrophomina phaseolina fusagravirus 2</name>
    <dbReference type="NCBI Taxonomy" id="2741668"/>
    <lineage>
        <taxon>Viruses</taxon>
        <taxon>Riboviria</taxon>
    </lineage>
</organism>
<dbReference type="SUPFAM" id="SSF56672">
    <property type="entry name" value="DNA/RNA polymerases"/>
    <property type="match status" value="1"/>
</dbReference>
<dbReference type="GO" id="GO:0003723">
    <property type="term" value="F:RNA binding"/>
    <property type="evidence" value="ECO:0007669"/>
    <property type="project" value="InterPro"/>
</dbReference>
<dbReference type="GO" id="GO:0006351">
    <property type="term" value="P:DNA-templated transcription"/>
    <property type="evidence" value="ECO:0007669"/>
    <property type="project" value="InterPro"/>
</dbReference>
<accession>A0A7S5WLV9</accession>